<reference evidence="2" key="1">
    <citation type="submission" date="2023-10" db="EMBL/GenBank/DDBJ databases">
        <authorList>
            <person name="Chen Y."/>
            <person name="Shah S."/>
            <person name="Dougan E. K."/>
            <person name="Thang M."/>
            <person name="Chan C."/>
        </authorList>
    </citation>
    <scope>NUCLEOTIDE SEQUENCE [LARGE SCALE GENOMIC DNA]</scope>
</reference>
<feature type="compositionally biased region" description="Basic and acidic residues" evidence="1">
    <location>
        <begin position="316"/>
        <end position="330"/>
    </location>
</feature>
<dbReference type="Proteomes" id="UP001189429">
    <property type="component" value="Unassembled WGS sequence"/>
</dbReference>
<accession>A0ABN9UW18</accession>
<evidence type="ECO:0000256" key="1">
    <source>
        <dbReference type="SAM" id="MobiDB-lite"/>
    </source>
</evidence>
<feature type="region of interest" description="Disordered" evidence="1">
    <location>
        <begin position="295"/>
        <end position="339"/>
    </location>
</feature>
<dbReference type="EMBL" id="CAUYUJ010016194">
    <property type="protein sequence ID" value="CAK0862774.1"/>
    <property type="molecule type" value="Genomic_DNA"/>
</dbReference>
<feature type="region of interest" description="Disordered" evidence="1">
    <location>
        <begin position="516"/>
        <end position="574"/>
    </location>
</feature>
<comment type="caution">
    <text evidence="2">The sequence shown here is derived from an EMBL/GenBank/DDBJ whole genome shotgun (WGS) entry which is preliminary data.</text>
</comment>
<sequence length="574" mass="62366">MHWEGSDQKRAAGILAAAGVLAAAVREAKLWYADSSIIRDLDGFELCCGNGGITRKTGHSSEDLTTLPGMVMALFGVFRVKPRGAFWSSPECKTWLNMCMGHTRRSKGDLLGDISRTDVKEANHIAHFLRGGSMLFPTLRLSAVDPDCYNFTTYLGWFGAESVKPLTLFTNAPRDTVAQYLKSPGRKAATIKVQEAAGKKLYKVETRRSTAPRKNGWRAEWVTGAKPEQKASEQYPAAFCEMVGRLVLERRWQAGPPGSWAGPLGSWAGPIMGLLCGRSSNGMRLHRKMHELPGLDELLPPVNDKSRSKSLSPFRFFDHSKTPQRERGGHQQDTSLNEYPLPIDLLTVLTDREAPEPRAPCAAFEEAPQGENPEKPLLAVKEAGTSPGRESTLPRPRSLRRSGRRSVSRKSRTRRCSASLRNILRTAGGERGAAEAWEDEAPAHERTVGATSYMPVLAADGLAAAGHPSRPGGGSWDWPLSRLDQKARLLMIDREMLLLEREEFLEQLQRASAAAAAAPVAGSASGAPRRSTGSSRARSRRSPKESPLLGGELQASPGKGTVQHSRAAVGIGGG</sequence>
<feature type="compositionally biased region" description="Basic residues" evidence="1">
    <location>
        <begin position="397"/>
        <end position="415"/>
    </location>
</feature>
<organism evidence="2 3">
    <name type="scientific">Prorocentrum cordatum</name>
    <dbReference type="NCBI Taxonomy" id="2364126"/>
    <lineage>
        <taxon>Eukaryota</taxon>
        <taxon>Sar</taxon>
        <taxon>Alveolata</taxon>
        <taxon>Dinophyceae</taxon>
        <taxon>Prorocentrales</taxon>
        <taxon>Prorocentraceae</taxon>
        <taxon>Prorocentrum</taxon>
    </lineage>
</organism>
<gene>
    <name evidence="2" type="ORF">PCOR1329_LOCUS51109</name>
</gene>
<evidence type="ECO:0000313" key="3">
    <source>
        <dbReference type="Proteomes" id="UP001189429"/>
    </source>
</evidence>
<protein>
    <submittedName>
        <fullName evidence="2">Uncharacterized protein</fullName>
    </submittedName>
</protein>
<proteinExistence type="predicted"/>
<name>A0ABN9UW18_9DINO</name>
<feature type="region of interest" description="Disordered" evidence="1">
    <location>
        <begin position="380"/>
        <end position="416"/>
    </location>
</feature>
<feature type="compositionally biased region" description="Low complexity" evidence="1">
    <location>
        <begin position="516"/>
        <end position="536"/>
    </location>
</feature>
<evidence type="ECO:0000313" key="2">
    <source>
        <dbReference type="EMBL" id="CAK0862774.1"/>
    </source>
</evidence>
<keyword evidence="3" id="KW-1185">Reference proteome</keyword>